<reference evidence="4" key="1">
    <citation type="submission" date="2023-05" db="EMBL/GenBank/DDBJ databases">
        <title>Nepenthes gracilis genome sequencing.</title>
        <authorList>
            <person name="Fukushima K."/>
        </authorList>
    </citation>
    <scope>NUCLEOTIDE SEQUENCE</scope>
    <source>
        <strain evidence="4">SING2019-196</strain>
    </source>
</reference>
<dbReference type="AlphaFoldDB" id="A0AAD3SXP8"/>
<organism evidence="4 5">
    <name type="scientific">Nepenthes gracilis</name>
    <name type="common">Slender pitcher plant</name>
    <dbReference type="NCBI Taxonomy" id="150966"/>
    <lineage>
        <taxon>Eukaryota</taxon>
        <taxon>Viridiplantae</taxon>
        <taxon>Streptophyta</taxon>
        <taxon>Embryophyta</taxon>
        <taxon>Tracheophyta</taxon>
        <taxon>Spermatophyta</taxon>
        <taxon>Magnoliopsida</taxon>
        <taxon>eudicotyledons</taxon>
        <taxon>Gunneridae</taxon>
        <taxon>Pentapetalae</taxon>
        <taxon>Caryophyllales</taxon>
        <taxon>Nepenthaceae</taxon>
        <taxon>Nepenthes</taxon>
    </lineage>
</organism>
<evidence type="ECO:0000313" key="5">
    <source>
        <dbReference type="Proteomes" id="UP001279734"/>
    </source>
</evidence>
<sequence>MNGVLGMLQMLMDTDLDPNQLDYVKTAHASGKDLIYPINEVLDQAKIESSRLELEAVSFDLRVVLDKVLSFSGKSHEKGIELAVYVSRQVPEIAIGDPGRRLLWRVTLSALWPNYSPGQGISNCVLWVVETYVKSSVEVSMEHFSAALSVQVQDGVYRASLLQMLRFKTSLKYDASEGGMLLAVFKLGRWNGLLLDGTKISKTMRHLSWWSKRLGTTSKRTKQIVI</sequence>
<dbReference type="InterPro" id="IPR036097">
    <property type="entry name" value="HisK_dim/P_sf"/>
</dbReference>
<dbReference type="GO" id="GO:0005634">
    <property type="term" value="C:nucleus"/>
    <property type="evidence" value="ECO:0007669"/>
    <property type="project" value="TreeGrafter"/>
</dbReference>
<dbReference type="SUPFAM" id="SSF47384">
    <property type="entry name" value="Homodimeric domain of signal transducing histidine kinase"/>
    <property type="match status" value="1"/>
</dbReference>
<dbReference type="EC" id="2.7.13.3" evidence="2"/>
<gene>
    <name evidence="4" type="ORF">Nepgr_021556</name>
</gene>
<dbReference type="PANTHER" id="PTHR43719">
    <property type="entry name" value="TWO-COMPONENT HISTIDINE KINASE"/>
    <property type="match status" value="1"/>
</dbReference>
<dbReference type="Proteomes" id="UP001279734">
    <property type="component" value="Unassembled WGS sequence"/>
</dbReference>
<accession>A0AAD3SXP8</accession>
<keyword evidence="3" id="KW-0597">Phosphoprotein</keyword>
<evidence type="ECO:0000256" key="3">
    <source>
        <dbReference type="ARBA" id="ARBA00022553"/>
    </source>
</evidence>
<dbReference type="EMBL" id="BSYO01000021">
    <property type="protein sequence ID" value="GMH19715.1"/>
    <property type="molecule type" value="Genomic_DNA"/>
</dbReference>
<name>A0AAD3SXP8_NEPGR</name>
<protein>
    <recommendedName>
        <fullName evidence="2">histidine kinase</fullName>
        <ecNumber evidence="2">2.7.13.3</ecNumber>
    </recommendedName>
</protein>
<dbReference type="Gene3D" id="1.10.287.130">
    <property type="match status" value="1"/>
</dbReference>
<proteinExistence type="predicted"/>
<keyword evidence="5" id="KW-1185">Reference proteome</keyword>
<evidence type="ECO:0000313" key="4">
    <source>
        <dbReference type="EMBL" id="GMH19715.1"/>
    </source>
</evidence>
<dbReference type="PANTHER" id="PTHR43719:SF35">
    <property type="entry name" value="HISTIDINE KINASE 2"/>
    <property type="match status" value="1"/>
</dbReference>
<dbReference type="GO" id="GO:0000155">
    <property type="term" value="F:phosphorelay sensor kinase activity"/>
    <property type="evidence" value="ECO:0007669"/>
    <property type="project" value="InterPro"/>
</dbReference>
<evidence type="ECO:0000256" key="1">
    <source>
        <dbReference type="ARBA" id="ARBA00000085"/>
    </source>
</evidence>
<comment type="caution">
    <text evidence="4">The sequence shown here is derived from an EMBL/GenBank/DDBJ whole genome shotgun (WGS) entry which is preliminary data.</text>
</comment>
<dbReference type="InterPro" id="IPR050956">
    <property type="entry name" value="2C_system_His_kinase"/>
</dbReference>
<comment type="catalytic activity">
    <reaction evidence="1">
        <text>ATP + protein L-histidine = ADP + protein N-phospho-L-histidine.</text>
        <dbReference type="EC" id="2.7.13.3"/>
    </reaction>
</comment>
<evidence type="ECO:0000256" key="2">
    <source>
        <dbReference type="ARBA" id="ARBA00012438"/>
    </source>
</evidence>